<evidence type="ECO:0000256" key="3">
    <source>
        <dbReference type="ARBA" id="ARBA00022679"/>
    </source>
</evidence>
<dbReference type="GO" id="GO:0016757">
    <property type="term" value="F:glycosyltransferase activity"/>
    <property type="evidence" value="ECO:0007669"/>
    <property type="project" value="UniProtKB-KW"/>
</dbReference>
<dbReference type="Proteomes" id="UP001595956">
    <property type="component" value="Unassembled WGS sequence"/>
</dbReference>
<keyword evidence="3 5" id="KW-0808">Transferase</keyword>
<keyword evidence="2 5" id="KW-0328">Glycosyltransferase</keyword>
<dbReference type="PANTHER" id="PTHR12526">
    <property type="entry name" value="GLYCOSYLTRANSFERASE"/>
    <property type="match status" value="1"/>
</dbReference>
<dbReference type="SUPFAM" id="SSF53756">
    <property type="entry name" value="UDP-Glycosyltransferase/glycogen phosphorylase"/>
    <property type="match status" value="1"/>
</dbReference>
<reference evidence="6" key="1">
    <citation type="journal article" date="2019" name="Int. J. Syst. Evol. Microbiol.">
        <title>The Global Catalogue of Microorganisms (GCM) 10K type strain sequencing project: providing services to taxonomists for standard genome sequencing and annotation.</title>
        <authorList>
            <consortium name="The Broad Institute Genomics Platform"/>
            <consortium name="The Broad Institute Genome Sequencing Center for Infectious Disease"/>
            <person name="Wu L."/>
            <person name="Ma J."/>
        </authorList>
    </citation>
    <scope>NUCLEOTIDE SEQUENCE [LARGE SCALE GENOMIC DNA]</scope>
    <source>
        <strain evidence="6">KACC 13778</strain>
    </source>
</reference>
<dbReference type="PANTHER" id="PTHR12526:SF640">
    <property type="entry name" value="COLANIC ACID BIOSYNTHESIS GLYCOSYLTRANSFERASE WCAL-RELATED"/>
    <property type="match status" value="1"/>
</dbReference>
<protein>
    <submittedName>
        <fullName evidence="5">Glycosyltransferase family 4 protein</fullName>
        <ecNumber evidence="5">2.4.-.-</ecNumber>
    </submittedName>
</protein>
<dbReference type="CDD" id="cd03801">
    <property type="entry name" value="GT4_PimA-like"/>
    <property type="match status" value="1"/>
</dbReference>
<evidence type="ECO:0000256" key="2">
    <source>
        <dbReference type="ARBA" id="ARBA00022676"/>
    </source>
</evidence>
<comment type="caution">
    <text evidence="5">The sequence shown here is derived from an EMBL/GenBank/DDBJ whole genome shotgun (WGS) entry which is preliminary data.</text>
</comment>
<evidence type="ECO:0000259" key="4">
    <source>
        <dbReference type="Pfam" id="PF13439"/>
    </source>
</evidence>
<dbReference type="Gene3D" id="3.40.50.2000">
    <property type="entry name" value="Glycogen Phosphorylase B"/>
    <property type="match status" value="2"/>
</dbReference>
<feature type="domain" description="Glycosyltransferase subfamily 4-like N-terminal" evidence="4">
    <location>
        <begin position="28"/>
        <end position="184"/>
    </location>
</feature>
<evidence type="ECO:0000256" key="1">
    <source>
        <dbReference type="ARBA" id="ARBA00009481"/>
    </source>
</evidence>
<dbReference type="EMBL" id="JBHSMD010000001">
    <property type="protein sequence ID" value="MFC5491533.1"/>
    <property type="molecule type" value="Genomic_DNA"/>
</dbReference>
<comment type="similarity">
    <text evidence="1">Belongs to the glycosyltransferase group 1 family. Glycosyltransferase 4 subfamily.</text>
</comment>
<accession>A0ABW0MW05</accession>
<keyword evidence="6" id="KW-1185">Reference proteome</keyword>
<evidence type="ECO:0000313" key="6">
    <source>
        <dbReference type="Proteomes" id="UP001595956"/>
    </source>
</evidence>
<evidence type="ECO:0000313" key="5">
    <source>
        <dbReference type="EMBL" id="MFC5491533.1"/>
    </source>
</evidence>
<sequence length="397" mass="41688">MHPPHRGTVLVANPSADRYGSDLQMKESVAGLVEHGWRVVVAAPSDGPLVEPLLDLGAEVRVLDFPVLRRAAASPSGLTALALACVRALPRMRALLRRERPAIVYVNTVTLPWWLLAGRLAGVPTLCHVHEAEAADPPLVRKALALPLLLADAVVANSRSTEDVVLGSVPRLGARVRVIHNGVDGPPAALPAAPRTRREGSPWQLAVVGRLSARKAPDVALEAVALLRRRGHDVQVSLYGTPGPGQETYVAGLHARADQPDLRGAVRFGGYCAPIWSALEGADVLVAPSLGESFGNAVVEAQLAGRPVVATAVQGHCETVADGETGLLVPPQDVGALADTLEELLGDIARADRLADAGRRSAVAHFGSDRYRSDIDAVVREAIGERSGQPRPASAAV</sequence>
<gene>
    <name evidence="5" type="ORF">ACFPKY_00390</name>
</gene>
<dbReference type="RefSeq" id="WP_345180707.1">
    <property type="nucleotide sequence ID" value="NZ_BAABFQ010000008.1"/>
</dbReference>
<organism evidence="5 6">
    <name type="scientific">Nocardioides caricicola</name>
    <dbReference type="NCBI Taxonomy" id="634770"/>
    <lineage>
        <taxon>Bacteria</taxon>
        <taxon>Bacillati</taxon>
        <taxon>Actinomycetota</taxon>
        <taxon>Actinomycetes</taxon>
        <taxon>Propionibacteriales</taxon>
        <taxon>Nocardioidaceae</taxon>
        <taxon>Nocardioides</taxon>
    </lineage>
</organism>
<dbReference type="Pfam" id="PF13439">
    <property type="entry name" value="Glyco_transf_4"/>
    <property type="match status" value="1"/>
</dbReference>
<dbReference type="InterPro" id="IPR028098">
    <property type="entry name" value="Glyco_trans_4-like_N"/>
</dbReference>
<name>A0ABW0MW05_9ACTN</name>
<dbReference type="Pfam" id="PF13692">
    <property type="entry name" value="Glyco_trans_1_4"/>
    <property type="match status" value="1"/>
</dbReference>
<proteinExistence type="inferred from homology"/>
<dbReference type="EC" id="2.4.-.-" evidence="5"/>